<sequence length="65" mass="7419">MSGKRYPEEFKIQAVQQVTKQGHTLSSVAERLGVSYKSLCDWVKNTISQRSSVNKKTNKVLRYVS</sequence>
<dbReference type="GO" id="GO:0003677">
    <property type="term" value="F:DNA binding"/>
    <property type="evidence" value="ECO:0007669"/>
    <property type="project" value="InterPro"/>
</dbReference>
<dbReference type="InterPro" id="IPR002514">
    <property type="entry name" value="Transposase_8"/>
</dbReference>
<evidence type="ECO:0000313" key="2">
    <source>
        <dbReference type="EMBL" id="ANU38721.1"/>
    </source>
</evidence>
<name>A0A1C7FFL9_9VIBR</name>
<proteinExistence type="inferred from homology"/>
<gene>
    <name evidence="2" type="ORF">VSVS05_03684</name>
</gene>
<dbReference type="Gene3D" id="1.10.10.60">
    <property type="entry name" value="Homeodomain-like"/>
    <property type="match status" value="1"/>
</dbReference>
<dbReference type="EMBL" id="CP016415">
    <property type="protein sequence ID" value="ANU38721.1"/>
    <property type="molecule type" value="Genomic_DNA"/>
</dbReference>
<dbReference type="PATRIC" id="fig|45658.7.peg.3647"/>
<organism evidence="2 3">
    <name type="scientific">Vibrio scophthalmi</name>
    <dbReference type="NCBI Taxonomy" id="45658"/>
    <lineage>
        <taxon>Bacteria</taxon>
        <taxon>Pseudomonadati</taxon>
        <taxon>Pseudomonadota</taxon>
        <taxon>Gammaproteobacteria</taxon>
        <taxon>Vibrionales</taxon>
        <taxon>Vibrionaceae</taxon>
        <taxon>Vibrio</taxon>
    </lineage>
</organism>
<evidence type="ECO:0000256" key="1">
    <source>
        <dbReference type="ARBA" id="ARBA00009964"/>
    </source>
</evidence>
<protein>
    <submittedName>
        <fullName evidence="2">Putative transposase YkgN</fullName>
    </submittedName>
</protein>
<dbReference type="InterPro" id="IPR009057">
    <property type="entry name" value="Homeodomain-like_sf"/>
</dbReference>
<dbReference type="Proteomes" id="UP000092528">
    <property type="component" value="Chromosome 2"/>
</dbReference>
<keyword evidence="3" id="KW-1185">Reference proteome</keyword>
<dbReference type="AlphaFoldDB" id="A0A1C7FFL9"/>
<dbReference type="SUPFAM" id="SSF46689">
    <property type="entry name" value="Homeodomain-like"/>
    <property type="match status" value="1"/>
</dbReference>
<evidence type="ECO:0000313" key="3">
    <source>
        <dbReference type="Proteomes" id="UP000092528"/>
    </source>
</evidence>
<dbReference type="GO" id="GO:0004803">
    <property type="term" value="F:transposase activity"/>
    <property type="evidence" value="ECO:0007669"/>
    <property type="project" value="InterPro"/>
</dbReference>
<dbReference type="GO" id="GO:0006313">
    <property type="term" value="P:DNA transposition"/>
    <property type="evidence" value="ECO:0007669"/>
    <property type="project" value="InterPro"/>
</dbReference>
<accession>A0A1C7FFL9</accession>
<reference evidence="2 3" key="1">
    <citation type="submission" date="2016-07" db="EMBL/GenBank/DDBJ databases">
        <title>Genome sequencing of Vibrio scophthalmi strain VS-05, an isolated from Paralichthys olivaceus.</title>
        <authorList>
            <person name="Han H.-J."/>
        </authorList>
    </citation>
    <scope>NUCLEOTIDE SEQUENCE [LARGE SCALE GENOMIC DNA]</scope>
    <source>
        <strain evidence="2 3">VS-05</strain>
    </source>
</reference>
<comment type="similarity">
    <text evidence="1">Belongs to the transposase 8 family.</text>
</comment>
<dbReference type="Pfam" id="PF01527">
    <property type="entry name" value="HTH_Tnp_1"/>
    <property type="match status" value="1"/>
</dbReference>